<organism evidence="2 3">
    <name type="scientific">Blastococcus brunescens</name>
    <dbReference type="NCBI Taxonomy" id="1564165"/>
    <lineage>
        <taxon>Bacteria</taxon>
        <taxon>Bacillati</taxon>
        <taxon>Actinomycetota</taxon>
        <taxon>Actinomycetes</taxon>
        <taxon>Geodermatophilales</taxon>
        <taxon>Geodermatophilaceae</taxon>
        <taxon>Blastococcus</taxon>
    </lineage>
</organism>
<dbReference type="Proteomes" id="UP001324287">
    <property type="component" value="Chromosome"/>
</dbReference>
<reference evidence="2 3" key="1">
    <citation type="submission" date="2023-12" db="EMBL/GenBank/DDBJ databases">
        <title>Blastococcus brunescens sp. nov., an actonobacterium isolated from sandstone collected in sahara desert.</title>
        <authorList>
            <person name="Gtari M."/>
            <person name="Ghodhbane F."/>
        </authorList>
    </citation>
    <scope>NUCLEOTIDE SEQUENCE [LARGE SCALE GENOMIC DNA]</scope>
    <source>
        <strain evidence="2 3">BMG 8361</strain>
    </source>
</reference>
<dbReference type="EMBL" id="CP141261">
    <property type="protein sequence ID" value="WRL63991.1"/>
    <property type="molecule type" value="Genomic_DNA"/>
</dbReference>
<proteinExistence type="predicted"/>
<dbReference type="RefSeq" id="WP_324275321.1">
    <property type="nucleotide sequence ID" value="NZ_CP141261.1"/>
</dbReference>
<evidence type="ECO:0000256" key="1">
    <source>
        <dbReference type="SAM" id="MobiDB-lite"/>
    </source>
</evidence>
<evidence type="ECO:0000313" key="3">
    <source>
        <dbReference type="Proteomes" id="UP001324287"/>
    </source>
</evidence>
<sequence length="206" mass="21477">MEGRSFTAAAPAGLDFTLDPMVLRPVATEPTALSPSVQTAVDIEKVVPRSLQVLAVSLPLGVAQKIAGTALLLALVALGGGAWVGRIGRGDVADQFLVRHADRILPVASFTPGTTVIDVSDAEALHRVAERFDTVVLHHAGEDEDVFAVRDVDATYRFVVPGMPDRRRGKPPVPAPVSPSAAEPVDLTAPLAKAVPVPGGLWGSFA</sequence>
<evidence type="ECO:0000313" key="2">
    <source>
        <dbReference type="EMBL" id="WRL63991.1"/>
    </source>
</evidence>
<feature type="region of interest" description="Disordered" evidence="1">
    <location>
        <begin position="163"/>
        <end position="182"/>
    </location>
</feature>
<name>A0ABZ1B2M3_9ACTN</name>
<accession>A0ABZ1B2M3</accession>
<gene>
    <name evidence="2" type="ORF">U6N30_31090</name>
</gene>
<protein>
    <submittedName>
        <fullName evidence="2">Uncharacterized protein</fullName>
    </submittedName>
</protein>
<keyword evidence="3" id="KW-1185">Reference proteome</keyword>